<reference evidence="2" key="1">
    <citation type="submission" date="2020-02" db="EMBL/GenBank/DDBJ databases">
        <authorList>
            <person name="Meier V. D."/>
        </authorList>
    </citation>
    <scope>NUCLEOTIDE SEQUENCE</scope>
    <source>
        <strain evidence="2">AVDCRST_MAG22</strain>
    </source>
</reference>
<evidence type="ECO:0000313" key="2">
    <source>
        <dbReference type="EMBL" id="CAA9424578.1"/>
    </source>
</evidence>
<feature type="region of interest" description="Disordered" evidence="1">
    <location>
        <begin position="1"/>
        <end position="35"/>
    </location>
</feature>
<dbReference type="EMBL" id="CADCUV010000129">
    <property type="protein sequence ID" value="CAA9424578.1"/>
    <property type="molecule type" value="Genomic_DNA"/>
</dbReference>
<gene>
    <name evidence="2" type="ORF">AVDCRST_MAG22-2822</name>
</gene>
<organism evidence="2">
    <name type="scientific">uncultured Rubrobacteraceae bacterium</name>
    <dbReference type="NCBI Taxonomy" id="349277"/>
    <lineage>
        <taxon>Bacteria</taxon>
        <taxon>Bacillati</taxon>
        <taxon>Actinomycetota</taxon>
        <taxon>Rubrobacteria</taxon>
        <taxon>Rubrobacterales</taxon>
        <taxon>Rubrobacteraceae</taxon>
        <taxon>environmental samples</taxon>
    </lineage>
</organism>
<accession>A0A6J4Q0I9</accession>
<proteinExistence type="predicted"/>
<feature type="compositionally biased region" description="Basic and acidic residues" evidence="1">
    <location>
        <begin position="24"/>
        <end position="35"/>
    </location>
</feature>
<dbReference type="AlphaFoldDB" id="A0A6J4Q0I9"/>
<name>A0A6J4Q0I9_9ACTN</name>
<evidence type="ECO:0000256" key="1">
    <source>
        <dbReference type="SAM" id="MobiDB-lite"/>
    </source>
</evidence>
<protein>
    <submittedName>
        <fullName evidence="2">Uncharacterized protein</fullName>
    </submittedName>
</protein>
<sequence>MRFKAPTATSKSPALRNARSTGRAPEDRGWEAHTHELRYPADVPVRSRNVLPRSNGDLIQSLRA</sequence>